<dbReference type="InterPro" id="IPR011856">
    <property type="entry name" value="tRNA_endonuc-like_dom_sf"/>
</dbReference>
<dbReference type="SUPFAM" id="SSF52980">
    <property type="entry name" value="Restriction endonuclease-like"/>
    <property type="match status" value="1"/>
</dbReference>
<keyword evidence="2" id="KW-1185">Reference proteome</keyword>
<gene>
    <name evidence="1" type="ORF">H6G05_15360</name>
</gene>
<dbReference type="InterPro" id="IPR014919">
    <property type="entry name" value="XisH"/>
</dbReference>
<dbReference type="Proteomes" id="UP000618445">
    <property type="component" value="Unassembled WGS sequence"/>
</dbReference>
<organism evidence="1 2">
    <name type="scientific">Phormidium tenue FACHB-1050</name>
    <dbReference type="NCBI Taxonomy" id="2692857"/>
    <lineage>
        <taxon>Bacteria</taxon>
        <taxon>Bacillati</taxon>
        <taxon>Cyanobacteriota</taxon>
        <taxon>Cyanophyceae</taxon>
        <taxon>Oscillatoriophycideae</taxon>
        <taxon>Oscillatoriales</taxon>
        <taxon>Oscillatoriaceae</taxon>
        <taxon>Phormidium</taxon>
    </lineage>
</organism>
<dbReference type="CDD" id="cd22366">
    <property type="entry name" value="XisH-like"/>
    <property type="match status" value="1"/>
</dbReference>
<comment type="caution">
    <text evidence="1">The sequence shown here is derived from an EMBL/GenBank/DDBJ whole genome shotgun (WGS) entry which is preliminary data.</text>
</comment>
<evidence type="ECO:0000313" key="2">
    <source>
        <dbReference type="Proteomes" id="UP000618445"/>
    </source>
</evidence>
<reference evidence="1 2" key="1">
    <citation type="journal article" date="2020" name="ISME J.">
        <title>Comparative genomics reveals insights into cyanobacterial evolution and habitat adaptation.</title>
        <authorList>
            <person name="Chen M.Y."/>
            <person name="Teng W.K."/>
            <person name="Zhao L."/>
            <person name="Hu C.X."/>
            <person name="Zhou Y.K."/>
            <person name="Han B.P."/>
            <person name="Song L.R."/>
            <person name="Shu W.S."/>
        </authorList>
    </citation>
    <scope>NUCLEOTIDE SEQUENCE [LARGE SCALE GENOMIC DNA]</scope>
    <source>
        <strain evidence="1 2">FACHB-1050</strain>
    </source>
</reference>
<dbReference type="EMBL" id="JACJQY010000025">
    <property type="protein sequence ID" value="MBD2318217.1"/>
    <property type="molecule type" value="Genomic_DNA"/>
</dbReference>
<dbReference type="RefSeq" id="WP_190579050.1">
    <property type="nucleotide sequence ID" value="NZ_CAWPQU010000018.1"/>
</dbReference>
<evidence type="ECO:0000313" key="1">
    <source>
        <dbReference type="EMBL" id="MBD2318217.1"/>
    </source>
</evidence>
<dbReference type="Pfam" id="PF08814">
    <property type="entry name" value="XisH"/>
    <property type="match status" value="1"/>
</dbReference>
<name>A0ABR8CDT8_9CYAN</name>
<dbReference type="Gene3D" id="3.40.1350.10">
    <property type="match status" value="1"/>
</dbReference>
<proteinExistence type="predicted"/>
<dbReference type="InterPro" id="IPR011335">
    <property type="entry name" value="Restrct_endonuc-II-like"/>
</dbReference>
<sequence length="137" mass="16040">MAKDLYHDLVKRALQKDGWEITHDPYELRVGGVEMYIDIGAEQIIGADRGNDKIAVEVKSFISPSRISDFHLAHGQFLDYRYALEDIDPERVLYLAVPDFVYQTFFKLTFIDRVVQRSQLNLLVYDLDKESIEQWIK</sequence>
<protein>
    <submittedName>
        <fullName evidence="1">XisH family protein</fullName>
    </submittedName>
</protein>
<accession>A0ABR8CDT8</accession>